<evidence type="ECO:0000256" key="1">
    <source>
        <dbReference type="SAM" id="SignalP"/>
    </source>
</evidence>
<reference evidence="2" key="1">
    <citation type="submission" date="2021-07" db="EMBL/GenBank/DDBJ databases">
        <authorList>
            <person name="Durling M."/>
        </authorList>
    </citation>
    <scope>NUCLEOTIDE SEQUENCE</scope>
</reference>
<organism evidence="2 3">
    <name type="scientific">Hymenoscyphus fraxineus</name>
    <dbReference type="NCBI Taxonomy" id="746836"/>
    <lineage>
        <taxon>Eukaryota</taxon>
        <taxon>Fungi</taxon>
        <taxon>Dikarya</taxon>
        <taxon>Ascomycota</taxon>
        <taxon>Pezizomycotina</taxon>
        <taxon>Leotiomycetes</taxon>
        <taxon>Helotiales</taxon>
        <taxon>Helotiaceae</taxon>
        <taxon>Hymenoscyphus</taxon>
    </lineage>
</organism>
<dbReference type="EMBL" id="CAJVRL010000045">
    <property type="protein sequence ID" value="CAG8952399.1"/>
    <property type="molecule type" value="Genomic_DNA"/>
</dbReference>
<protein>
    <recommendedName>
        <fullName evidence="4">Hydrophobin</fullName>
    </recommendedName>
</protein>
<evidence type="ECO:0008006" key="4">
    <source>
        <dbReference type="Google" id="ProtNLM"/>
    </source>
</evidence>
<evidence type="ECO:0000313" key="2">
    <source>
        <dbReference type="EMBL" id="CAG8952399.1"/>
    </source>
</evidence>
<sequence>MQISNTIFFMLSCAITAVSAQAVDQFCSKVGESLPAKFTCNGTVLCCTGTGQNEVFSVPKSCTRLQAANGFFPKCQNNIDDPEKGGIRLEKLALRIYEALMMVWGIAGLV</sequence>
<feature type="chain" id="PRO_5040248652" description="Hydrophobin" evidence="1">
    <location>
        <begin position="21"/>
        <end position="110"/>
    </location>
</feature>
<gene>
    <name evidence="2" type="ORF">HYFRA_00001146</name>
</gene>
<dbReference type="AlphaFoldDB" id="A0A9N9PGZ0"/>
<keyword evidence="3" id="KW-1185">Reference proteome</keyword>
<name>A0A9N9PGZ0_9HELO</name>
<accession>A0A9N9PGZ0</accession>
<proteinExistence type="predicted"/>
<dbReference type="Proteomes" id="UP000696280">
    <property type="component" value="Unassembled WGS sequence"/>
</dbReference>
<keyword evidence="1" id="KW-0732">Signal</keyword>
<feature type="signal peptide" evidence="1">
    <location>
        <begin position="1"/>
        <end position="20"/>
    </location>
</feature>
<evidence type="ECO:0000313" key="3">
    <source>
        <dbReference type="Proteomes" id="UP000696280"/>
    </source>
</evidence>
<comment type="caution">
    <text evidence="2">The sequence shown here is derived from an EMBL/GenBank/DDBJ whole genome shotgun (WGS) entry which is preliminary data.</text>
</comment>